<reference evidence="2 3" key="1">
    <citation type="submission" date="2022-03" db="EMBL/GenBank/DDBJ databases">
        <title>Novel taxa within the pig intestine.</title>
        <authorList>
            <person name="Wylensek D."/>
            <person name="Bishof K."/>
            <person name="Afrizal A."/>
            <person name="Clavel T."/>
        </authorList>
    </citation>
    <scope>NUCLEOTIDE SEQUENCE [LARGE SCALE GENOMIC DNA]</scope>
    <source>
        <strain evidence="2 3">CLA-KB-P133</strain>
    </source>
</reference>
<dbReference type="Pfam" id="PF12762">
    <property type="entry name" value="DDE_Tnp_IS1595"/>
    <property type="match status" value="1"/>
</dbReference>
<name>A0AB35U4X5_9FIRM</name>
<dbReference type="RefSeq" id="WP_370595509.1">
    <property type="nucleotide sequence ID" value="NZ_JALBUR010000003.1"/>
</dbReference>
<dbReference type="NCBIfam" id="NF033547">
    <property type="entry name" value="transpos_IS1595"/>
    <property type="match status" value="1"/>
</dbReference>
<sequence length="333" mass="38747">MDDKLIGTTDFDEISEKIQSLFPYQKDKVIRTINDFLDLNEKTSEYSFQVCPKCHEEIDTFGKGGYTYKEVDGKRERSKKLFKCPLCHRRFTADRGQLTFYSHCSRDIWNTVIEDTFNNVSLEKTAAKIDKHTVTVFRMRHKLLAFLEAANEETVLSKPCEADEKYINECHKGLVHAEIDDARHQVTIYRPSQKRRTGISHDKVCLSSVVERNGKSFSHTENTGRPRTEELKKVCTHIKEGTFVWTDSQRAYDGVLSERNCPHKELKSGLSYDQVNHLNTVNSLHSKINEVIRQYRNVSSIYINRYASFDLHRQVYIESKREYINLVRSESAG</sequence>
<proteinExistence type="predicted"/>
<evidence type="ECO:0000313" key="2">
    <source>
        <dbReference type="EMBL" id="MDX8418936.1"/>
    </source>
</evidence>
<evidence type="ECO:0000259" key="1">
    <source>
        <dbReference type="SMART" id="SM01126"/>
    </source>
</evidence>
<comment type="caution">
    <text evidence="2">The sequence shown here is derived from an EMBL/GenBank/DDBJ whole genome shotgun (WGS) entry which is preliminary data.</text>
</comment>
<gene>
    <name evidence="2" type="ORF">MOZ60_02375</name>
</gene>
<keyword evidence="3" id="KW-1185">Reference proteome</keyword>
<dbReference type="SMART" id="SM01126">
    <property type="entry name" value="DDE_Tnp_IS1595"/>
    <property type="match status" value="1"/>
</dbReference>
<dbReference type="Proteomes" id="UP001286174">
    <property type="component" value="Unassembled WGS sequence"/>
</dbReference>
<dbReference type="InterPro" id="IPR024445">
    <property type="entry name" value="Tnp_ISXO2-like"/>
</dbReference>
<dbReference type="EMBL" id="JALBUR010000003">
    <property type="protein sequence ID" value="MDX8418936.1"/>
    <property type="molecule type" value="Genomic_DNA"/>
</dbReference>
<evidence type="ECO:0000313" key="3">
    <source>
        <dbReference type="Proteomes" id="UP001286174"/>
    </source>
</evidence>
<feature type="domain" description="ISXO2-like transposase" evidence="1">
    <location>
        <begin position="155"/>
        <end position="310"/>
    </location>
</feature>
<accession>A0AB35U4X5</accession>
<organism evidence="2 3">
    <name type="scientific">Grylomicrobium aquisgranensis</name>
    <dbReference type="NCBI Taxonomy" id="2926318"/>
    <lineage>
        <taxon>Bacteria</taxon>
        <taxon>Bacillati</taxon>
        <taxon>Bacillota</taxon>
        <taxon>Erysipelotrichia</taxon>
        <taxon>Erysipelotrichales</taxon>
        <taxon>Erysipelotrichaceae</taxon>
        <taxon>Grylomicrobium</taxon>
    </lineage>
</organism>
<protein>
    <submittedName>
        <fullName evidence="2">IS1595 family transposase</fullName>
    </submittedName>
</protein>
<dbReference type="AlphaFoldDB" id="A0AB35U4X5"/>